<dbReference type="Gene3D" id="3.30.2320.80">
    <property type="match status" value="1"/>
</dbReference>
<evidence type="ECO:0000256" key="1">
    <source>
        <dbReference type="ARBA" id="ARBA00010748"/>
    </source>
</evidence>
<dbReference type="PANTHER" id="PTHR34535:SF3">
    <property type="entry name" value="HYDROGENASE MATURATION FACTOR HYPA"/>
    <property type="match status" value="1"/>
</dbReference>
<evidence type="ECO:0000256" key="2">
    <source>
        <dbReference type="ARBA" id="ARBA00022596"/>
    </source>
</evidence>
<dbReference type="GO" id="GO:0008270">
    <property type="term" value="F:zinc ion binding"/>
    <property type="evidence" value="ECO:0007669"/>
    <property type="project" value="UniProtKB-UniRule"/>
</dbReference>
<proteinExistence type="inferred from homology"/>
<dbReference type="RefSeq" id="WP_022607583.1">
    <property type="nucleotide sequence ID" value="NZ_ASSJ01000055.1"/>
</dbReference>
<dbReference type="GO" id="GO:0051604">
    <property type="term" value="P:protein maturation"/>
    <property type="evidence" value="ECO:0007669"/>
    <property type="project" value="InterPro"/>
</dbReference>
<dbReference type="InterPro" id="IPR000688">
    <property type="entry name" value="HypA/HybF"/>
</dbReference>
<dbReference type="NCBIfam" id="TIGR00100">
    <property type="entry name" value="hypA"/>
    <property type="match status" value="1"/>
</dbReference>
<dbReference type="OrthoDB" id="9800361at2"/>
<dbReference type="Proteomes" id="UP000016960">
    <property type="component" value="Unassembled WGS sequence"/>
</dbReference>
<sequence>MHETDMTKALIHTIRDWWEVEGRPHIETLHLVVGDFTCVEPESLQFAFAAHTRGTFLDRASLAIRTTPLIAFCHSCQAEYEPEIGRHYECPMCNAPMDDIRSGRELKIERVEYTALAVGRAAG</sequence>
<dbReference type="eggNOG" id="COG0375">
    <property type="taxonomic scope" value="Bacteria"/>
</dbReference>
<comment type="similarity">
    <text evidence="1 5">Belongs to the HypA/HybF family.</text>
</comment>
<feature type="binding site" evidence="5">
    <location>
        <position position="93"/>
    </location>
    <ligand>
        <name>Zn(2+)</name>
        <dbReference type="ChEBI" id="CHEBI:29105"/>
    </ligand>
</feature>
<dbReference type="HAMAP" id="MF_00213">
    <property type="entry name" value="HypA_HybF"/>
    <property type="match status" value="1"/>
</dbReference>
<evidence type="ECO:0000313" key="6">
    <source>
        <dbReference type="EMBL" id="ERN41121.1"/>
    </source>
</evidence>
<dbReference type="AlphaFoldDB" id="U5DHM3"/>
<evidence type="ECO:0000256" key="4">
    <source>
        <dbReference type="ARBA" id="ARBA00022833"/>
    </source>
</evidence>
<keyword evidence="7" id="KW-1185">Reference proteome</keyword>
<dbReference type="InParanoid" id="U5DHM3"/>
<protein>
    <recommendedName>
        <fullName evidence="5">Hydrogenase maturation factor HypA</fullName>
    </recommendedName>
</protein>
<dbReference type="InterPro" id="IPR020538">
    <property type="entry name" value="Hydgase_Ni_incorp_HypA/HybF_CS"/>
</dbReference>
<dbReference type="PIRSF" id="PIRSF004761">
    <property type="entry name" value="Hydrgn_mat_HypA"/>
    <property type="match status" value="1"/>
</dbReference>
<gene>
    <name evidence="5" type="primary">hypA</name>
    <name evidence="6" type="ORF">KR51_00023830</name>
</gene>
<feature type="binding site" evidence="5">
    <location>
        <position position="2"/>
    </location>
    <ligand>
        <name>Ni(2+)</name>
        <dbReference type="ChEBI" id="CHEBI:49786"/>
    </ligand>
</feature>
<comment type="caution">
    <text evidence="6">The sequence shown here is derived from an EMBL/GenBank/DDBJ whole genome shotgun (WGS) entry which is preliminary data.</text>
</comment>
<keyword evidence="4 5" id="KW-0862">Zinc</keyword>
<dbReference type="STRING" id="582515.KR51_00023830"/>
<reference evidence="6 7" key="1">
    <citation type="submission" date="2013-05" db="EMBL/GenBank/DDBJ databases">
        <title>Draft genome sequence of Rubidibacter lacunae KORDI 51-2.</title>
        <authorList>
            <person name="Choi D.H."/>
            <person name="Noh J.H."/>
            <person name="Kwon K.-K."/>
            <person name="Lee J.-H."/>
            <person name="Ryu J.-Y."/>
        </authorList>
    </citation>
    <scope>NUCLEOTIDE SEQUENCE [LARGE SCALE GENOMIC DNA]</scope>
    <source>
        <strain evidence="6 7">KORDI 51-2</strain>
    </source>
</reference>
<dbReference type="Pfam" id="PF01155">
    <property type="entry name" value="HypA"/>
    <property type="match status" value="1"/>
</dbReference>
<feature type="binding site" evidence="5">
    <location>
        <position position="76"/>
    </location>
    <ligand>
        <name>Zn(2+)</name>
        <dbReference type="ChEBI" id="CHEBI:29105"/>
    </ligand>
</feature>
<feature type="binding site" evidence="5">
    <location>
        <position position="73"/>
    </location>
    <ligand>
        <name>Zn(2+)</name>
        <dbReference type="ChEBI" id="CHEBI:29105"/>
    </ligand>
</feature>
<accession>U5DHM3</accession>
<evidence type="ECO:0000313" key="7">
    <source>
        <dbReference type="Proteomes" id="UP000016960"/>
    </source>
</evidence>
<dbReference type="GO" id="GO:0016151">
    <property type="term" value="F:nickel cation binding"/>
    <property type="evidence" value="ECO:0007669"/>
    <property type="project" value="UniProtKB-UniRule"/>
</dbReference>
<dbReference type="EMBL" id="ASSJ01000055">
    <property type="protein sequence ID" value="ERN41121.1"/>
    <property type="molecule type" value="Genomic_DNA"/>
</dbReference>
<dbReference type="PATRIC" id="fig|582515.4.peg.2682"/>
<comment type="function">
    <text evidence="5">Involved in the maturation of [NiFe] hydrogenases. Required for nickel insertion into the metal center of the hydrogenase.</text>
</comment>
<name>U5DHM3_9CHRO</name>
<keyword evidence="3 5" id="KW-0479">Metal-binding</keyword>
<evidence type="ECO:0000256" key="5">
    <source>
        <dbReference type="HAMAP-Rule" id="MF_00213"/>
    </source>
</evidence>
<feature type="binding site" evidence="5">
    <location>
        <position position="90"/>
    </location>
    <ligand>
        <name>Zn(2+)</name>
        <dbReference type="ChEBI" id="CHEBI:29105"/>
    </ligand>
</feature>
<organism evidence="6 7">
    <name type="scientific">Rubidibacter lacunae KORDI 51-2</name>
    <dbReference type="NCBI Taxonomy" id="582515"/>
    <lineage>
        <taxon>Bacteria</taxon>
        <taxon>Bacillati</taxon>
        <taxon>Cyanobacteriota</taxon>
        <taxon>Cyanophyceae</taxon>
        <taxon>Oscillatoriophycideae</taxon>
        <taxon>Chroococcales</taxon>
        <taxon>Aphanothecaceae</taxon>
        <taxon>Rubidibacter</taxon>
    </lineage>
</organism>
<dbReference type="PROSITE" id="PS01249">
    <property type="entry name" value="HYPA"/>
    <property type="match status" value="1"/>
</dbReference>
<dbReference type="PANTHER" id="PTHR34535">
    <property type="entry name" value="HYDROGENASE MATURATION FACTOR HYPA"/>
    <property type="match status" value="1"/>
</dbReference>
<evidence type="ECO:0000256" key="3">
    <source>
        <dbReference type="ARBA" id="ARBA00022723"/>
    </source>
</evidence>
<keyword evidence="2 5" id="KW-0533">Nickel</keyword>